<dbReference type="AlphaFoldDB" id="A0A317D3T6"/>
<name>A0A317D3T6_9ACTN</name>
<reference evidence="1 2" key="1">
    <citation type="submission" date="2018-05" db="EMBL/GenBank/DDBJ databases">
        <title>Micromonospora atacamensis sp. nov., a novel actinobacteria isolated from high altitude Atacama Desert soil.</title>
        <authorList>
            <person name="Carro L."/>
            <person name="Golinska P."/>
            <person name="Klenk H.-P."/>
            <person name="Goodfellow M."/>
        </authorList>
    </citation>
    <scope>NUCLEOTIDE SEQUENCE [LARGE SCALE GENOMIC DNA]</scope>
    <source>
        <strain evidence="1 2">5R2A7</strain>
    </source>
</reference>
<dbReference type="Proteomes" id="UP000245410">
    <property type="component" value="Unassembled WGS sequence"/>
</dbReference>
<dbReference type="Pfam" id="PF14430">
    <property type="entry name" value="Imm1"/>
    <property type="match status" value="1"/>
</dbReference>
<evidence type="ECO:0000313" key="2">
    <source>
        <dbReference type="Proteomes" id="UP000245410"/>
    </source>
</evidence>
<evidence type="ECO:0008006" key="3">
    <source>
        <dbReference type="Google" id="ProtNLM"/>
    </source>
</evidence>
<dbReference type="EMBL" id="QGKR01000186">
    <property type="protein sequence ID" value="PWR08992.1"/>
    <property type="molecule type" value="Genomic_DNA"/>
</dbReference>
<comment type="caution">
    <text evidence="1">The sequence shown here is derived from an EMBL/GenBank/DDBJ whole genome shotgun (WGS) entry which is preliminary data.</text>
</comment>
<proteinExistence type="predicted"/>
<accession>A0A317D3T6</accession>
<sequence>MSIDITWGRGDGAASVSTVAELDGALDTISHAHSAQLPYCVTLVAPGGGEFPVMLDICIGHPERSFVYHVAADGSSAWGYQPDLEPGPTFTFDYAGTPTDAWPERTRVTNATARQAARQFLTRGGQRPDAVAWETVE</sequence>
<dbReference type="OrthoDB" id="3390632at2"/>
<dbReference type="RefSeq" id="WP_109817752.1">
    <property type="nucleotide sequence ID" value="NZ_QGKR01000186.1"/>
</dbReference>
<organism evidence="1 2">
    <name type="scientific">Micromonospora acroterricola</name>
    <dbReference type="NCBI Taxonomy" id="2202421"/>
    <lineage>
        <taxon>Bacteria</taxon>
        <taxon>Bacillati</taxon>
        <taxon>Actinomycetota</taxon>
        <taxon>Actinomycetes</taxon>
        <taxon>Micromonosporales</taxon>
        <taxon>Micromonosporaceae</taxon>
        <taxon>Micromonospora</taxon>
    </lineage>
</organism>
<protein>
    <recommendedName>
        <fullName evidence="3">Immunity protein Imm1</fullName>
    </recommendedName>
</protein>
<dbReference type="InterPro" id="IPR025680">
    <property type="entry name" value="DddI"/>
</dbReference>
<keyword evidence="2" id="KW-1185">Reference proteome</keyword>
<evidence type="ECO:0000313" key="1">
    <source>
        <dbReference type="EMBL" id="PWR08992.1"/>
    </source>
</evidence>
<gene>
    <name evidence="1" type="ORF">DKT68_13455</name>
</gene>